<evidence type="ECO:0000259" key="1">
    <source>
        <dbReference type="Pfam" id="PF14501"/>
    </source>
</evidence>
<name>A0A836PI96_9FIRM</name>
<keyword evidence="3" id="KW-1185">Reference proteome</keyword>
<dbReference type="KEGG" id="pfaa:MM59RIKEN_32080"/>
<feature type="domain" description="Sensor histidine kinase NatK-like C-terminal" evidence="1">
    <location>
        <begin position="37"/>
        <end position="114"/>
    </location>
</feature>
<dbReference type="EMBL" id="AP023421">
    <property type="protein sequence ID" value="BCK85889.1"/>
    <property type="molecule type" value="Genomic_DNA"/>
</dbReference>
<dbReference type="AlphaFoldDB" id="A0A836PI96"/>
<keyword evidence="2" id="KW-0614">Plasmid</keyword>
<dbReference type="Gene3D" id="3.30.565.10">
    <property type="entry name" value="Histidine kinase-like ATPase, C-terminal domain"/>
    <property type="match status" value="1"/>
</dbReference>
<protein>
    <recommendedName>
        <fullName evidence="1">Sensor histidine kinase NatK-like C-terminal domain-containing protein</fullName>
    </recommendedName>
</protein>
<dbReference type="SUPFAM" id="SSF55874">
    <property type="entry name" value="ATPase domain of HSP90 chaperone/DNA topoisomerase II/histidine kinase"/>
    <property type="match status" value="1"/>
</dbReference>
<dbReference type="RefSeq" id="WP_213543830.1">
    <property type="nucleotide sequence ID" value="NZ_AP023421.1"/>
</dbReference>
<reference evidence="2" key="1">
    <citation type="submission" date="2020-09" db="EMBL/GenBank/DDBJ databases">
        <title>New species isolated from human feces.</title>
        <authorList>
            <person name="Kitahara M."/>
            <person name="Shigeno Y."/>
            <person name="Shime M."/>
            <person name="Matsumoto Y."/>
            <person name="Nakamura S."/>
            <person name="Motooka D."/>
            <person name="Fukuoka S."/>
            <person name="Nishikawa H."/>
            <person name="Benno Y."/>
        </authorList>
    </citation>
    <scope>NUCLEOTIDE SEQUENCE</scope>
    <source>
        <strain evidence="2">MM59</strain>
        <plasmid evidence="2">pMM59_01</plasmid>
    </source>
</reference>
<proteinExistence type="predicted"/>
<accession>A0A836PI96</accession>
<dbReference type="InterPro" id="IPR032834">
    <property type="entry name" value="NatK-like_C"/>
</dbReference>
<evidence type="ECO:0000313" key="2">
    <source>
        <dbReference type="EMBL" id="BCK85889.1"/>
    </source>
</evidence>
<dbReference type="Proteomes" id="UP000679848">
    <property type="component" value="Plasmid pMM59_01"/>
</dbReference>
<geneLocation type="plasmid" evidence="2 3">
    <name>pMM59_01</name>
</geneLocation>
<dbReference type="Pfam" id="PF14501">
    <property type="entry name" value="HATPase_c_5"/>
    <property type="match status" value="1"/>
</dbReference>
<organism evidence="2 3">
    <name type="scientific">Pusillibacter faecalis</name>
    <dbReference type="NCBI Taxonomy" id="2714358"/>
    <lineage>
        <taxon>Bacteria</taxon>
        <taxon>Bacillati</taxon>
        <taxon>Bacillota</taxon>
        <taxon>Clostridia</taxon>
        <taxon>Eubacteriales</taxon>
        <taxon>Oscillospiraceae</taxon>
        <taxon>Pusillibacter</taxon>
    </lineage>
</organism>
<evidence type="ECO:0000313" key="3">
    <source>
        <dbReference type="Proteomes" id="UP000679848"/>
    </source>
</evidence>
<dbReference type="InterPro" id="IPR036890">
    <property type="entry name" value="HATPase_C_sf"/>
</dbReference>
<gene>
    <name evidence="2" type="ORF">MM59RIKEN_32080</name>
</gene>
<sequence>MSLRGMLEDVFTVKTTLACPAFSATFDVQELQRIFDNLISNVQKYAAPDKPVLLAISAENGQLNIRQENAVRKLDASSEGYQIGLKSIRRIAQNYGGRVEVRQDDAMFMISIILSEI</sequence>